<dbReference type="RefSeq" id="WP_171472956.1">
    <property type="nucleotide sequence ID" value="NZ_CP053452.2"/>
</dbReference>
<dbReference type="KEGG" id="ftj:FTUN_5190"/>
<reference evidence="3" key="1">
    <citation type="submission" date="2020-05" db="EMBL/GenBank/DDBJ databases">
        <title>Frigoriglobus tundricola gen. nov., sp. nov., a psychrotolerant cellulolytic planctomycete of the family Gemmataceae with two divergent copies of 16S rRNA gene.</title>
        <authorList>
            <person name="Kulichevskaya I.S."/>
            <person name="Ivanova A.A."/>
            <person name="Naumoff D.G."/>
            <person name="Beletsky A.V."/>
            <person name="Rijpstra W.I.C."/>
            <person name="Sinninghe Damste J.S."/>
            <person name="Mardanov A.V."/>
            <person name="Ravin N.V."/>
            <person name="Dedysh S.N."/>
        </authorList>
    </citation>
    <scope>NUCLEOTIDE SEQUENCE [LARGE SCALE GENOMIC DNA]</scope>
    <source>
        <strain evidence="3">PL17</strain>
    </source>
</reference>
<evidence type="ECO:0000313" key="3">
    <source>
        <dbReference type="Proteomes" id="UP000503447"/>
    </source>
</evidence>
<proteinExistence type="predicted"/>
<organism evidence="2 3">
    <name type="scientific">Frigoriglobus tundricola</name>
    <dbReference type="NCBI Taxonomy" id="2774151"/>
    <lineage>
        <taxon>Bacteria</taxon>
        <taxon>Pseudomonadati</taxon>
        <taxon>Planctomycetota</taxon>
        <taxon>Planctomycetia</taxon>
        <taxon>Gemmatales</taxon>
        <taxon>Gemmataceae</taxon>
        <taxon>Frigoriglobus</taxon>
    </lineage>
</organism>
<feature type="region of interest" description="Disordered" evidence="1">
    <location>
        <begin position="178"/>
        <end position="200"/>
    </location>
</feature>
<protein>
    <submittedName>
        <fullName evidence="2">Uncharacterized protein</fullName>
    </submittedName>
</protein>
<feature type="compositionally biased region" description="Acidic residues" evidence="1">
    <location>
        <begin position="179"/>
        <end position="200"/>
    </location>
</feature>
<accession>A0A6M5YU68</accession>
<evidence type="ECO:0000313" key="2">
    <source>
        <dbReference type="EMBL" id="QJW97615.1"/>
    </source>
</evidence>
<dbReference type="Proteomes" id="UP000503447">
    <property type="component" value="Chromosome"/>
</dbReference>
<gene>
    <name evidence="2" type="ORF">FTUN_5190</name>
</gene>
<evidence type="ECO:0000256" key="1">
    <source>
        <dbReference type="SAM" id="MobiDB-lite"/>
    </source>
</evidence>
<dbReference type="EMBL" id="CP053452">
    <property type="protein sequence ID" value="QJW97615.1"/>
    <property type="molecule type" value="Genomic_DNA"/>
</dbReference>
<sequence>MASIRNFETTVGRRDSYEVVLIQTPLTAGGNKPDVGWVTKITVLYSSNREILHPLVIEIARTTTLVRHTRRGVRRRLKGHPITTDLLVLGGPHTTSTTITRWDDKRSITSSTLTGLSVERTDLCALILGCIETREGRPLVDWLAENANEIVPFLSEPGWLPQSVEELEAVMWQRKEEASEMYDEDLDEDYTDDEEGDRWR</sequence>
<keyword evidence="3" id="KW-1185">Reference proteome</keyword>
<name>A0A6M5YU68_9BACT</name>
<dbReference type="AlphaFoldDB" id="A0A6M5YU68"/>